<protein>
    <submittedName>
        <fullName evidence="2">Uncharacterized protein</fullName>
    </submittedName>
</protein>
<comment type="caution">
    <text evidence="2">The sequence shown here is derived from an EMBL/GenBank/DDBJ whole genome shotgun (WGS) entry which is preliminary data.</text>
</comment>
<evidence type="ECO:0000313" key="2">
    <source>
        <dbReference type="EMBL" id="MBB4841513.1"/>
    </source>
</evidence>
<keyword evidence="3" id="KW-1185">Reference proteome</keyword>
<dbReference type="AlphaFoldDB" id="A0A840L3S4"/>
<name>A0A840L3S4_9BURK</name>
<dbReference type="RefSeq" id="WP_184294711.1">
    <property type="nucleotide sequence ID" value="NZ_JACHLP010000001.1"/>
</dbReference>
<accession>A0A840L3S4</accession>
<reference evidence="2 3" key="1">
    <citation type="submission" date="2020-08" db="EMBL/GenBank/DDBJ databases">
        <title>Functional genomics of gut bacteria from endangered species of beetles.</title>
        <authorList>
            <person name="Carlos-Shanley C."/>
        </authorList>
    </citation>
    <scope>NUCLEOTIDE SEQUENCE [LARGE SCALE GENOMIC DNA]</scope>
    <source>
        <strain evidence="2 3">S00239</strain>
    </source>
</reference>
<feature type="chain" id="PRO_5032783853" evidence="1">
    <location>
        <begin position="23"/>
        <end position="119"/>
    </location>
</feature>
<gene>
    <name evidence="2" type="ORF">HNP55_000008</name>
</gene>
<evidence type="ECO:0000313" key="3">
    <source>
        <dbReference type="Proteomes" id="UP000562027"/>
    </source>
</evidence>
<proteinExistence type="predicted"/>
<feature type="signal peptide" evidence="1">
    <location>
        <begin position="1"/>
        <end position="22"/>
    </location>
</feature>
<organism evidence="2 3">
    <name type="scientific">Roseateles oligotrophus</name>
    <dbReference type="NCBI Taxonomy" id="1769250"/>
    <lineage>
        <taxon>Bacteria</taxon>
        <taxon>Pseudomonadati</taxon>
        <taxon>Pseudomonadota</taxon>
        <taxon>Betaproteobacteria</taxon>
        <taxon>Burkholderiales</taxon>
        <taxon>Sphaerotilaceae</taxon>
        <taxon>Roseateles</taxon>
    </lineage>
</organism>
<sequence>MNLRFWLALLLALCLLSMQALGQWHRMVHSKPALATLALGQGGSASLASPDGSFWGHQAGDAACHLLDQLGQHQLPTAGCALGLLQMAQGDAPGLQPSSAAAQLFWKRGARAPPSRLMA</sequence>
<keyword evidence="1" id="KW-0732">Signal</keyword>
<evidence type="ECO:0000256" key="1">
    <source>
        <dbReference type="SAM" id="SignalP"/>
    </source>
</evidence>
<dbReference type="EMBL" id="JACHLP010000001">
    <property type="protein sequence ID" value="MBB4841513.1"/>
    <property type="molecule type" value="Genomic_DNA"/>
</dbReference>
<dbReference type="Proteomes" id="UP000562027">
    <property type="component" value="Unassembled WGS sequence"/>
</dbReference>